<reference evidence="12" key="1">
    <citation type="journal article" date="2013" name="Nat. Genet.">
        <title>The Capsella rubella genome and the genomic consequences of rapid mating system evolution.</title>
        <authorList>
            <person name="Slotte T."/>
            <person name="Hazzouri K.M."/>
            <person name="Agren J.A."/>
            <person name="Koenig D."/>
            <person name="Maumus F."/>
            <person name="Guo Y.L."/>
            <person name="Steige K."/>
            <person name="Platts A.E."/>
            <person name="Escobar J.S."/>
            <person name="Newman L.K."/>
            <person name="Wang W."/>
            <person name="Mandakova T."/>
            <person name="Vello E."/>
            <person name="Smith L.M."/>
            <person name="Henz S.R."/>
            <person name="Steffen J."/>
            <person name="Takuno S."/>
            <person name="Brandvain Y."/>
            <person name="Coop G."/>
            <person name="Andolfatto P."/>
            <person name="Hu T.T."/>
            <person name="Blanchette M."/>
            <person name="Clark R.M."/>
            <person name="Quesneville H."/>
            <person name="Nordborg M."/>
            <person name="Gaut B.S."/>
            <person name="Lysak M.A."/>
            <person name="Jenkins J."/>
            <person name="Grimwood J."/>
            <person name="Chapman J."/>
            <person name="Prochnik S."/>
            <person name="Shu S."/>
            <person name="Rokhsar D."/>
            <person name="Schmutz J."/>
            <person name="Weigel D."/>
            <person name="Wright S.I."/>
        </authorList>
    </citation>
    <scope>NUCLEOTIDE SEQUENCE [LARGE SCALE GENOMIC DNA]</scope>
    <source>
        <strain evidence="12">cv. Monte Gargano</strain>
    </source>
</reference>
<protein>
    <recommendedName>
        <fullName evidence="3">pectinesterase</fullName>
        <ecNumber evidence="3">3.1.1.11</ecNumber>
    </recommendedName>
</protein>
<evidence type="ECO:0000256" key="4">
    <source>
        <dbReference type="ARBA" id="ARBA00022512"/>
    </source>
</evidence>
<dbReference type="SUPFAM" id="SSF51126">
    <property type="entry name" value="Pectin lyase-like"/>
    <property type="match status" value="1"/>
</dbReference>
<dbReference type="InterPro" id="IPR012334">
    <property type="entry name" value="Pectin_lyas_fold"/>
</dbReference>
<dbReference type="GO" id="GO:0045490">
    <property type="term" value="P:pectin catabolic process"/>
    <property type="evidence" value="ECO:0007669"/>
    <property type="project" value="UniProtKB-UniPathway"/>
</dbReference>
<sequence length="330" mass="36626">MGSFTKMQLLSLIFLLVAPALSLDQVPKDKGADFIVAKDGTGHFTTVNGAVAAAPENSMKRFVIYVKRRVYREVVRVGVKKSNITIIGDGQDLTILTGNLNSDDTKSFDTATLGVDGFGFIAQDLCIQNTAGPQKGPAVALRISAERVVVYRCKIDAFQDSLYAYSGRQFYRECHITGTVDFICGHATAVFQYCQIEARKPAKQQNNSGFSFQRCNITAGSDLRLTNGTVKMYLGRPWRAFSRVVFMECLLDKIIDPAGWLPWDVKDLVTLTTLYYGEYRNTGPGADTSKRVNWKGYKRIIDMSEAASFTVEKLIQGNLWINSTGVPYEL</sequence>
<feature type="signal peptide" evidence="9">
    <location>
        <begin position="1"/>
        <end position="22"/>
    </location>
</feature>
<dbReference type="InterPro" id="IPR000070">
    <property type="entry name" value="Pectinesterase_cat"/>
</dbReference>
<evidence type="ECO:0000256" key="3">
    <source>
        <dbReference type="ARBA" id="ARBA00013229"/>
    </source>
</evidence>
<feature type="non-terminal residue" evidence="11">
    <location>
        <position position="330"/>
    </location>
</feature>
<evidence type="ECO:0000256" key="8">
    <source>
        <dbReference type="ARBA" id="ARBA00023316"/>
    </source>
</evidence>
<feature type="domain" description="Pectinesterase catalytic" evidence="10">
    <location>
        <begin position="33"/>
        <end position="318"/>
    </location>
</feature>
<organism evidence="11 12">
    <name type="scientific">Capsella rubella</name>
    <dbReference type="NCBI Taxonomy" id="81985"/>
    <lineage>
        <taxon>Eukaryota</taxon>
        <taxon>Viridiplantae</taxon>
        <taxon>Streptophyta</taxon>
        <taxon>Embryophyta</taxon>
        <taxon>Tracheophyta</taxon>
        <taxon>Spermatophyta</taxon>
        <taxon>Magnoliopsida</taxon>
        <taxon>eudicotyledons</taxon>
        <taxon>Gunneridae</taxon>
        <taxon>Pentapetalae</taxon>
        <taxon>rosids</taxon>
        <taxon>malvids</taxon>
        <taxon>Brassicales</taxon>
        <taxon>Brassicaceae</taxon>
        <taxon>Camelineae</taxon>
        <taxon>Capsella</taxon>
    </lineage>
</organism>
<dbReference type="PANTHER" id="PTHR31707">
    <property type="entry name" value="PECTINESTERASE"/>
    <property type="match status" value="1"/>
</dbReference>
<name>R0H3B8_9BRAS</name>
<dbReference type="Gene3D" id="2.160.20.10">
    <property type="entry name" value="Single-stranded right-handed beta-helix, Pectin lyase-like"/>
    <property type="match status" value="1"/>
</dbReference>
<dbReference type="eggNOG" id="ENOG502QUQ5">
    <property type="taxonomic scope" value="Eukaryota"/>
</dbReference>
<evidence type="ECO:0000256" key="7">
    <source>
        <dbReference type="ARBA" id="ARBA00023085"/>
    </source>
</evidence>
<keyword evidence="6" id="KW-0378">Hydrolase</keyword>
<dbReference type="EMBL" id="KB870811">
    <property type="protein sequence ID" value="EOA19180.1"/>
    <property type="molecule type" value="Genomic_DNA"/>
</dbReference>
<keyword evidence="8" id="KW-0961">Cell wall biogenesis/degradation</keyword>
<keyword evidence="4" id="KW-0134">Cell wall</keyword>
<dbReference type="GO" id="GO:0030599">
    <property type="term" value="F:pectinesterase activity"/>
    <property type="evidence" value="ECO:0007669"/>
    <property type="project" value="UniProtKB-EC"/>
</dbReference>
<evidence type="ECO:0000256" key="9">
    <source>
        <dbReference type="SAM" id="SignalP"/>
    </source>
</evidence>
<gene>
    <name evidence="11" type="ORF">CARUB_v10007859mg</name>
</gene>
<keyword evidence="12" id="KW-1185">Reference proteome</keyword>
<evidence type="ECO:0000256" key="1">
    <source>
        <dbReference type="ARBA" id="ARBA00004191"/>
    </source>
</evidence>
<dbReference type="EC" id="3.1.1.11" evidence="3"/>
<evidence type="ECO:0000313" key="12">
    <source>
        <dbReference type="Proteomes" id="UP000029121"/>
    </source>
</evidence>
<dbReference type="Proteomes" id="UP000029121">
    <property type="component" value="Unassembled WGS sequence"/>
</dbReference>
<dbReference type="Pfam" id="PF01095">
    <property type="entry name" value="Pectinesterase"/>
    <property type="match status" value="1"/>
</dbReference>
<proteinExistence type="predicted"/>
<dbReference type="InterPro" id="IPR011050">
    <property type="entry name" value="Pectin_lyase_fold/virulence"/>
</dbReference>
<dbReference type="GO" id="GO:0042545">
    <property type="term" value="P:cell wall modification"/>
    <property type="evidence" value="ECO:0007669"/>
    <property type="project" value="InterPro"/>
</dbReference>
<evidence type="ECO:0000256" key="6">
    <source>
        <dbReference type="ARBA" id="ARBA00022801"/>
    </source>
</evidence>
<keyword evidence="5" id="KW-0964">Secreted</keyword>
<evidence type="ECO:0000256" key="2">
    <source>
        <dbReference type="ARBA" id="ARBA00005184"/>
    </source>
</evidence>
<evidence type="ECO:0000313" key="11">
    <source>
        <dbReference type="EMBL" id="EOA19180.1"/>
    </source>
</evidence>
<comment type="subcellular location">
    <subcellularLocation>
        <location evidence="1">Secreted</location>
        <location evidence="1">Cell wall</location>
    </subcellularLocation>
</comment>
<keyword evidence="9" id="KW-0732">Signal</keyword>
<evidence type="ECO:0000259" key="10">
    <source>
        <dbReference type="Pfam" id="PF01095"/>
    </source>
</evidence>
<dbReference type="FunFam" id="2.160.20.10:FF:000029">
    <property type="entry name" value="Pectinesterase 4"/>
    <property type="match status" value="1"/>
</dbReference>
<accession>R0H3B8</accession>
<dbReference type="UniPathway" id="UPA00545">
    <property type="reaction ID" value="UER00823"/>
</dbReference>
<evidence type="ECO:0000256" key="5">
    <source>
        <dbReference type="ARBA" id="ARBA00022525"/>
    </source>
</evidence>
<comment type="pathway">
    <text evidence="2">Glycan metabolism; pectin degradation; 2-dehydro-3-deoxy-D-gluconate from pectin: step 1/5.</text>
</comment>
<dbReference type="AlphaFoldDB" id="R0H3B8"/>
<keyword evidence="7" id="KW-0063">Aspartyl esterase</keyword>
<feature type="chain" id="PRO_5011109782" description="pectinesterase" evidence="9">
    <location>
        <begin position="23"/>
        <end position="330"/>
    </location>
</feature>